<protein>
    <submittedName>
        <fullName evidence="2">Uncharacterized protein</fullName>
    </submittedName>
</protein>
<name>A0A0F8ZDR4_9ZZZZ</name>
<proteinExistence type="predicted"/>
<accession>A0A0F8ZDR4</accession>
<gene>
    <name evidence="2" type="ORF">LCGC14_2708610</name>
</gene>
<sequence>MASKPVRTARWATDGGATLEPSSGEKDTGWVVDDKPPARHMNFLQNTAFQWFDWLNERIFDDPTDATTMIRARAGTTFGLRVGTANIGIGNFVGDLGSGLHLKASDVAGATIDANFDELVIEADGSTGLTILSGSAGGEFGGIAFADAAAPVA</sequence>
<comment type="caution">
    <text evidence="2">The sequence shown here is derived from an EMBL/GenBank/DDBJ whole genome shotgun (WGS) entry which is preliminary data.</text>
</comment>
<dbReference type="EMBL" id="LAZR01048465">
    <property type="protein sequence ID" value="KKK91868.1"/>
    <property type="molecule type" value="Genomic_DNA"/>
</dbReference>
<evidence type="ECO:0000256" key="1">
    <source>
        <dbReference type="SAM" id="MobiDB-lite"/>
    </source>
</evidence>
<reference evidence="2" key="1">
    <citation type="journal article" date="2015" name="Nature">
        <title>Complex archaea that bridge the gap between prokaryotes and eukaryotes.</title>
        <authorList>
            <person name="Spang A."/>
            <person name="Saw J.H."/>
            <person name="Jorgensen S.L."/>
            <person name="Zaremba-Niedzwiedzka K."/>
            <person name="Martijn J."/>
            <person name="Lind A.E."/>
            <person name="van Eijk R."/>
            <person name="Schleper C."/>
            <person name="Guy L."/>
            <person name="Ettema T.J."/>
        </authorList>
    </citation>
    <scope>NUCLEOTIDE SEQUENCE</scope>
</reference>
<evidence type="ECO:0000313" key="2">
    <source>
        <dbReference type="EMBL" id="KKK91868.1"/>
    </source>
</evidence>
<organism evidence="2">
    <name type="scientific">marine sediment metagenome</name>
    <dbReference type="NCBI Taxonomy" id="412755"/>
    <lineage>
        <taxon>unclassified sequences</taxon>
        <taxon>metagenomes</taxon>
        <taxon>ecological metagenomes</taxon>
    </lineage>
</organism>
<dbReference type="AlphaFoldDB" id="A0A0F8ZDR4"/>
<feature type="non-terminal residue" evidence="2">
    <location>
        <position position="153"/>
    </location>
</feature>
<feature type="region of interest" description="Disordered" evidence="1">
    <location>
        <begin position="1"/>
        <end position="27"/>
    </location>
</feature>